<evidence type="ECO:0000313" key="2">
    <source>
        <dbReference type="Proteomes" id="UP000050833"/>
    </source>
</evidence>
<dbReference type="RefSeq" id="WP_055940563.1">
    <property type="nucleotide sequence ID" value="NZ_JAQDCV010000006.1"/>
</dbReference>
<accession>A0AAW3JTP4</accession>
<evidence type="ECO:0000313" key="1">
    <source>
        <dbReference type="EMBL" id="KQC85740.1"/>
    </source>
</evidence>
<dbReference type="Proteomes" id="UP000050833">
    <property type="component" value="Unassembled WGS sequence"/>
</dbReference>
<organism evidence="1 2">
    <name type="scientific">Butyribacter intestini</name>
    <dbReference type="NCBI Taxonomy" id="1703332"/>
    <lineage>
        <taxon>Bacteria</taxon>
        <taxon>Bacillati</taxon>
        <taxon>Bacillota</taxon>
        <taxon>Clostridia</taxon>
        <taxon>Lachnospirales</taxon>
        <taxon>Lachnospiraceae</taxon>
        <taxon>Butyribacter</taxon>
    </lineage>
</organism>
<comment type="caution">
    <text evidence="1">The sequence shown here is derived from an EMBL/GenBank/DDBJ whole genome shotgun (WGS) entry which is preliminary data.</text>
</comment>
<reference evidence="1 2" key="1">
    <citation type="submission" date="2015-10" db="EMBL/GenBank/DDBJ databases">
        <title>Butyribacter intestini gen. nov., sp. nov., a butyric acid-producing bacterium of the family Lachnospiraceae isolated from the human faeces.</title>
        <authorList>
            <person name="Zou Y."/>
            <person name="Xue W."/>
            <person name="Luo G."/>
            <person name="Lv M."/>
        </authorList>
    </citation>
    <scope>NUCLEOTIDE SEQUENCE [LARGE SCALE GENOMIC DNA]</scope>
    <source>
        <strain evidence="1 2">TF01-11</strain>
    </source>
</reference>
<keyword evidence="2" id="KW-1185">Reference proteome</keyword>
<name>A0AAW3JTP4_9FIRM</name>
<gene>
    <name evidence="1" type="ORF">APZ18_00585</name>
</gene>
<protein>
    <submittedName>
        <fullName evidence="1">Uncharacterized protein</fullName>
    </submittedName>
</protein>
<proteinExistence type="predicted"/>
<dbReference type="AlphaFoldDB" id="A0AAW3JTP4"/>
<dbReference type="EMBL" id="LLKB01000001">
    <property type="protein sequence ID" value="KQC85740.1"/>
    <property type="molecule type" value="Genomic_DNA"/>
</dbReference>
<sequence length="113" mass="12741">MQISGINGMNNISSIYTYGNSHFNQIQNNPVTPVTKVKSTQPVDGEQDKSKYAVVYGNDKTSETYDTKEADEVRSKYADAQNVSYNNTNNPYEISKMERDSMILSGMNFDEYA</sequence>